<dbReference type="GO" id="GO:0000958">
    <property type="term" value="P:mitochondrial mRNA catabolic process"/>
    <property type="evidence" value="ECO:0007669"/>
    <property type="project" value="EnsemblFungi"/>
</dbReference>
<dbReference type="eggNOG" id="ENOG502R3QS">
    <property type="taxonomic scope" value="Eukaryota"/>
</dbReference>
<reference evidence="1 2" key="1">
    <citation type="journal article" date="2011" name="Proc. Natl. Acad. Sci. U.S.A.">
        <title>Evolutionary erosion of yeast sex chromosomes by mating-type switching accidents.</title>
        <authorList>
            <person name="Gordon J.L."/>
            <person name="Armisen D."/>
            <person name="Proux-Wera E."/>
            <person name="Oheigeartaigh S.S."/>
            <person name="Byrne K.P."/>
            <person name="Wolfe K.H."/>
        </authorList>
    </citation>
    <scope>NUCLEOTIDE SEQUENCE [LARGE SCALE GENOMIC DNA]</scope>
    <source>
        <strain evidence="2">ATCC 10597 / BCRC 20456 / CBS 421 / NBRC 0211 / NRRL Y-12639</strain>
    </source>
</reference>
<protein>
    <submittedName>
        <fullName evidence="1">Uncharacterized protein</fullName>
    </submittedName>
</protein>
<evidence type="ECO:0000313" key="2">
    <source>
        <dbReference type="Proteomes" id="UP000000689"/>
    </source>
</evidence>
<evidence type="ECO:0000313" key="1">
    <source>
        <dbReference type="EMBL" id="CCD25782.1"/>
    </source>
</evidence>
<dbReference type="GO" id="GO:0005739">
    <property type="term" value="C:mitochondrion"/>
    <property type="evidence" value="ECO:0007669"/>
    <property type="project" value="EnsemblFungi"/>
</dbReference>
<dbReference type="OrthoDB" id="4064185at2759"/>
<dbReference type="HOGENOM" id="CLU_429070_0_0_1"/>
<organism evidence="1 2">
    <name type="scientific">Naumovozyma dairenensis (strain ATCC 10597 / BCRC 20456 / CBS 421 / NBRC 0211 / NRRL Y-12639)</name>
    <name type="common">Saccharomyces dairenensis</name>
    <dbReference type="NCBI Taxonomy" id="1071378"/>
    <lineage>
        <taxon>Eukaryota</taxon>
        <taxon>Fungi</taxon>
        <taxon>Dikarya</taxon>
        <taxon>Ascomycota</taxon>
        <taxon>Saccharomycotina</taxon>
        <taxon>Saccharomycetes</taxon>
        <taxon>Saccharomycetales</taxon>
        <taxon>Saccharomycetaceae</taxon>
        <taxon>Naumovozyma</taxon>
    </lineage>
</organism>
<dbReference type="GO" id="GO:0003729">
    <property type="term" value="F:mRNA binding"/>
    <property type="evidence" value="ECO:0007669"/>
    <property type="project" value="EnsemblFungi"/>
</dbReference>
<dbReference type="OMA" id="MHLKFND"/>
<gene>
    <name evidence="1" type="primary">NDAI0F04640</name>
    <name evidence="1" type="ordered locus">NDAI_0F04640</name>
</gene>
<dbReference type="EMBL" id="HE580272">
    <property type="protein sequence ID" value="CCD25782.1"/>
    <property type="molecule type" value="Genomic_DNA"/>
</dbReference>
<keyword evidence="2" id="KW-1185">Reference proteome</keyword>
<dbReference type="GO" id="GO:0009060">
    <property type="term" value="P:aerobic respiration"/>
    <property type="evidence" value="ECO:0007669"/>
    <property type="project" value="EnsemblFungi"/>
</dbReference>
<name>G0WDC1_NAUDC</name>
<accession>G0WDC1</accession>
<dbReference type="RefSeq" id="XP_003671025.1">
    <property type="nucleotide sequence ID" value="XM_003670977.1"/>
</dbReference>
<dbReference type="GeneID" id="11497119"/>
<sequence>MFCYVRCNSSNISKSWSTTSILRIATIKKSYLTSSQIYQSLKDKLTATIVNNEPLTPHIKKDFQKYWKLLPQQFSKQNNHDNETILNQIDMTTFMNFINKSKGISSTARGIYRREIIYLIKQNLTLVFQLIGLLSRQDESQATYLESSPSLSSPTDILHWCLNDSVRTADVVMAADLYLLFYKIYPHEKIYPTYQSRLINALSFDNPLYDHIHLIKYLELHKLWADKHLQYTPTPLQTSILSNKAISLRNSPSLSKTTLELLLDTHFLPNDQLRDDQIVIAYQLIDENYKLNNASGVFSNWLKIKDHYISITKHDPRIIYKIIKISTQNIIYRTICKEILWQLSPQYYCNNPLLLPAIIDYATEVNSLSLTKEIMNNINLHTKPENYQVVWFTKRCLSSLLKMHLKFNDSDGVDRVLRQINEKFGKHSQENYQAIISHLLQSQDIQNFAKAMNLVNKFPPETALLSYGTIINRLINWETKSNGNIDTNNSNANILNPMASINELLLKAHKYDPKHLNSLWNIIAALYFKRLLKLTFSVENQSKENDAINTTSLDIAKYIYVNCTQNSYPWSEIDSNPFSNPYPHKVKLKITNSNKFVILRNIAMTAIEQVRQDIFLWCCAELYKNGMSVKELKIHWNIMLKHSLRKIEFKDKKHVTDQLKSKEVKFIKHLLK</sequence>
<dbReference type="KEGG" id="ndi:NDAI_0F04640"/>
<proteinExistence type="predicted"/>
<dbReference type="Proteomes" id="UP000000689">
    <property type="component" value="Chromosome 6"/>
</dbReference>
<dbReference type="AlphaFoldDB" id="G0WDC1"/>